<dbReference type="KEGG" id="cyc:PCC7424_5110"/>
<dbReference type="EMBL" id="CP001291">
    <property type="protein sequence ID" value="ACK73461.1"/>
    <property type="molecule type" value="Genomic_DNA"/>
</dbReference>
<accession>B7KGX4</accession>
<dbReference type="RefSeq" id="WP_015957041.1">
    <property type="nucleotide sequence ID" value="NC_011729.1"/>
</dbReference>
<sequence length="69" mass="8016">MDKQTQLRETLTALIAEHGFKSVIEQLRNYSLNSQREIGLPPELQAFWQQVTASLEQILEIENVEDYNP</sequence>
<dbReference type="AlphaFoldDB" id="B7KGX4"/>
<name>B7KGX4_GLOC7</name>
<dbReference type="OrthoDB" id="9954981at2"/>
<reference evidence="2" key="1">
    <citation type="journal article" date="2011" name="MBio">
        <title>Novel metabolic attributes of the genus Cyanothece, comprising a group of unicellular nitrogen-fixing Cyanobacteria.</title>
        <authorList>
            <person name="Bandyopadhyay A."/>
            <person name="Elvitigala T."/>
            <person name="Welsh E."/>
            <person name="Stockel J."/>
            <person name="Liberton M."/>
            <person name="Min H."/>
            <person name="Sherman L.A."/>
            <person name="Pakrasi H.B."/>
        </authorList>
    </citation>
    <scope>NUCLEOTIDE SEQUENCE [LARGE SCALE GENOMIC DNA]</scope>
    <source>
        <strain evidence="2">PCC 7424</strain>
    </source>
</reference>
<dbReference type="HOGENOM" id="CLU_2768924_0_0_3"/>
<evidence type="ECO:0000313" key="2">
    <source>
        <dbReference type="Proteomes" id="UP000002384"/>
    </source>
</evidence>
<gene>
    <name evidence="1" type="ordered locus">PCC7424_5110</name>
</gene>
<organism evidence="1 2">
    <name type="scientific">Gloeothece citriformis (strain PCC 7424)</name>
    <name type="common">Cyanothece sp. (strain PCC 7424)</name>
    <dbReference type="NCBI Taxonomy" id="65393"/>
    <lineage>
        <taxon>Bacteria</taxon>
        <taxon>Bacillati</taxon>
        <taxon>Cyanobacteriota</taxon>
        <taxon>Cyanophyceae</taxon>
        <taxon>Oscillatoriophycideae</taxon>
        <taxon>Chroococcales</taxon>
        <taxon>Aphanothecaceae</taxon>
        <taxon>Gloeothece</taxon>
        <taxon>Gloeothece citriformis</taxon>
    </lineage>
</organism>
<evidence type="ECO:0000313" key="1">
    <source>
        <dbReference type="EMBL" id="ACK73461.1"/>
    </source>
</evidence>
<proteinExistence type="predicted"/>
<protein>
    <submittedName>
        <fullName evidence="1">Uncharacterized protein</fullName>
    </submittedName>
</protein>
<keyword evidence="2" id="KW-1185">Reference proteome</keyword>
<dbReference type="Proteomes" id="UP000002384">
    <property type="component" value="Chromosome"/>
</dbReference>